<comment type="subcellular location">
    <subcellularLocation>
        <location evidence="1">Secreted</location>
    </subcellularLocation>
</comment>
<evidence type="ECO:0000256" key="2">
    <source>
        <dbReference type="ARBA" id="ARBA00022729"/>
    </source>
</evidence>
<sequence length="255" mass="28701">MTQTRSPIVLMYHGTPDAQPESHYSLSANLFAKHLRYLQQEGWTTVLFKELQNVKTLPEKSVVITFDDGYEDNYPGAFLPLTALGMKATWFIATDCIGGHAHWLGKPSIQTRMLTGERLLEMHTAGMEIASHTCSHPDLSALSADQQQLELSKAKAVLEDLLSTQVSSLAYPFGRFNADSVSVAEQTGYRMACTTRPGWFDSEPNPYMIRRIAIFSGDSVSTLARKLNFADNDVSWKKMTRYYANRVWDKLIHSI</sequence>
<dbReference type="RefSeq" id="WP_064010645.1">
    <property type="nucleotide sequence ID" value="NZ_LUUG01000125.1"/>
</dbReference>
<dbReference type="OrthoDB" id="9814639at2"/>
<dbReference type="SUPFAM" id="SSF88713">
    <property type="entry name" value="Glycoside hydrolase/deacetylase"/>
    <property type="match status" value="1"/>
</dbReference>
<evidence type="ECO:0000313" key="4">
    <source>
        <dbReference type="EMBL" id="OAH96964.1"/>
    </source>
</evidence>
<dbReference type="PANTHER" id="PTHR34216">
    <property type="match status" value="1"/>
</dbReference>
<organism evidence="4 5">
    <name type="scientific">Methylomonas methanica</name>
    <dbReference type="NCBI Taxonomy" id="421"/>
    <lineage>
        <taxon>Bacteria</taxon>
        <taxon>Pseudomonadati</taxon>
        <taxon>Pseudomonadota</taxon>
        <taxon>Gammaproteobacteria</taxon>
        <taxon>Methylococcales</taxon>
        <taxon>Methylococcaceae</taxon>
        <taxon>Methylomonas</taxon>
    </lineage>
</organism>
<gene>
    <name evidence="4" type="ORF">A1332_22150</name>
</gene>
<feature type="domain" description="NodB homology" evidence="3">
    <location>
        <begin position="60"/>
        <end position="255"/>
    </location>
</feature>
<comment type="caution">
    <text evidence="4">The sequence shown here is derived from an EMBL/GenBank/DDBJ whole genome shotgun (WGS) entry which is preliminary data.</text>
</comment>
<dbReference type="InterPro" id="IPR011330">
    <property type="entry name" value="Glyco_hydro/deAcase_b/a-brl"/>
</dbReference>
<evidence type="ECO:0000313" key="5">
    <source>
        <dbReference type="Proteomes" id="UP000078090"/>
    </source>
</evidence>
<dbReference type="GO" id="GO:0005975">
    <property type="term" value="P:carbohydrate metabolic process"/>
    <property type="evidence" value="ECO:0007669"/>
    <property type="project" value="InterPro"/>
</dbReference>
<name>A0A177LV98_METMH</name>
<dbReference type="Pfam" id="PF01522">
    <property type="entry name" value="Polysacc_deac_1"/>
    <property type="match status" value="1"/>
</dbReference>
<dbReference type="CDD" id="cd10918">
    <property type="entry name" value="CE4_NodB_like_5s_6s"/>
    <property type="match status" value="1"/>
</dbReference>
<dbReference type="GO" id="GO:0016810">
    <property type="term" value="F:hydrolase activity, acting on carbon-nitrogen (but not peptide) bonds"/>
    <property type="evidence" value="ECO:0007669"/>
    <property type="project" value="InterPro"/>
</dbReference>
<dbReference type="PROSITE" id="PS51677">
    <property type="entry name" value="NODB"/>
    <property type="match status" value="1"/>
</dbReference>
<dbReference type="InterPro" id="IPR051398">
    <property type="entry name" value="Polysacch_Deacetylase"/>
</dbReference>
<accession>A0A177LV98</accession>
<protein>
    <recommendedName>
        <fullName evidence="3">NodB homology domain-containing protein</fullName>
    </recommendedName>
</protein>
<reference evidence="4 5" key="1">
    <citation type="submission" date="2016-03" db="EMBL/GenBank/DDBJ databases">
        <authorList>
            <person name="Ploux O."/>
        </authorList>
    </citation>
    <scope>NUCLEOTIDE SEQUENCE [LARGE SCALE GENOMIC DNA]</scope>
    <source>
        <strain evidence="4 5">R-45363</strain>
    </source>
</reference>
<proteinExistence type="predicted"/>
<dbReference type="PANTHER" id="PTHR34216:SF3">
    <property type="entry name" value="POLY-BETA-1,6-N-ACETYL-D-GLUCOSAMINE N-DEACETYLASE"/>
    <property type="match status" value="1"/>
</dbReference>
<dbReference type="EMBL" id="LUUG01000125">
    <property type="protein sequence ID" value="OAH96964.1"/>
    <property type="molecule type" value="Genomic_DNA"/>
</dbReference>
<evidence type="ECO:0000256" key="1">
    <source>
        <dbReference type="ARBA" id="ARBA00004613"/>
    </source>
</evidence>
<dbReference type="Proteomes" id="UP000078090">
    <property type="component" value="Unassembled WGS sequence"/>
</dbReference>
<keyword evidence="2" id="KW-0732">Signal</keyword>
<dbReference type="InterPro" id="IPR002509">
    <property type="entry name" value="NODB_dom"/>
</dbReference>
<dbReference type="GO" id="GO:0005576">
    <property type="term" value="C:extracellular region"/>
    <property type="evidence" value="ECO:0007669"/>
    <property type="project" value="UniProtKB-SubCell"/>
</dbReference>
<dbReference type="Gene3D" id="3.20.20.370">
    <property type="entry name" value="Glycoside hydrolase/deacetylase"/>
    <property type="match status" value="1"/>
</dbReference>
<dbReference type="AlphaFoldDB" id="A0A177LV98"/>
<evidence type="ECO:0000259" key="3">
    <source>
        <dbReference type="PROSITE" id="PS51677"/>
    </source>
</evidence>